<dbReference type="EMBL" id="JBGBPQ010000001">
    <property type="protein sequence ID" value="KAL1529474.1"/>
    <property type="molecule type" value="Genomic_DNA"/>
</dbReference>
<dbReference type="AlphaFoldDB" id="A0AB34K6D3"/>
<organism evidence="2 3">
    <name type="scientific">Prymnesium parvum</name>
    <name type="common">Toxic golden alga</name>
    <dbReference type="NCBI Taxonomy" id="97485"/>
    <lineage>
        <taxon>Eukaryota</taxon>
        <taxon>Haptista</taxon>
        <taxon>Haptophyta</taxon>
        <taxon>Prymnesiophyceae</taxon>
        <taxon>Prymnesiales</taxon>
        <taxon>Prymnesiaceae</taxon>
        <taxon>Prymnesium</taxon>
    </lineage>
</organism>
<accession>A0AB34K6D3</accession>
<keyword evidence="3" id="KW-1185">Reference proteome</keyword>
<dbReference type="SUPFAM" id="SSF75005">
    <property type="entry name" value="Arabinanase/levansucrase/invertase"/>
    <property type="match status" value="1"/>
</dbReference>
<dbReference type="InterPro" id="IPR023296">
    <property type="entry name" value="Glyco_hydro_beta-prop_sf"/>
</dbReference>
<proteinExistence type="predicted"/>
<feature type="signal peptide" evidence="1">
    <location>
        <begin position="1"/>
        <end position="19"/>
    </location>
</feature>
<dbReference type="Proteomes" id="UP001515480">
    <property type="component" value="Unassembled WGS sequence"/>
</dbReference>
<evidence type="ECO:0000256" key="1">
    <source>
        <dbReference type="SAM" id="SignalP"/>
    </source>
</evidence>
<reference evidence="2 3" key="1">
    <citation type="journal article" date="2024" name="Science">
        <title>Giant polyketide synthase enzymes in the biosynthesis of giant marine polyether toxins.</title>
        <authorList>
            <person name="Fallon T.R."/>
            <person name="Shende V.V."/>
            <person name="Wierzbicki I.H."/>
            <person name="Pendleton A.L."/>
            <person name="Watervoot N.F."/>
            <person name="Auber R.P."/>
            <person name="Gonzalez D.J."/>
            <person name="Wisecaver J.H."/>
            <person name="Moore B.S."/>
        </authorList>
    </citation>
    <scope>NUCLEOTIDE SEQUENCE [LARGE SCALE GENOMIC DNA]</scope>
    <source>
        <strain evidence="2 3">12B1</strain>
    </source>
</reference>
<comment type="caution">
    <text evidence="2">The sequence shown here is derived from an EMBL/GenBank/DDBJ whole genome shotgun (WGS) entry which is preliminary data.</text>
</comment>
<evidence type="ECO:0000313" key="2">
    <source>
        <dbReference type="EMBL" id="KAL1529474.1"/>
    </source>
</evidence>
<feature type="chain" id="PRO_5044346585" description="Beta-fructofuranosidase" evidence="1">
    <location>
        <begin position="20"/>
        <end position="690"/>
    </location>
</feature>
<evidence type="ECO:0000313" key="3">
    <source>
        <dbReference type="Proteomes" id="UP001515480"/>
    </source>
</evidence>
<evidence type="ECO:0008006" key="4">
    <source>
        <dbReference type="Google" id="ProtNLM"/>
    </source>
</evidence>
<gene>
    <name evidence="2" type="ORF">AB1Y20_000421</name>
</gene>
<sequence length="690" mass="75140">MMALWGGLLPLGLMFHSTAVTKQWDTWGFVENGTWYAYYLVTEHSPGEGFGVATSSDGVHWTDRGFVWRSPAWRAHGWWEGTSSVWRAPDYPRTGRYLINYSEYRRGGNQTITFAESFDLIHWRRPPPLNGTYFPIDVARGYEAPGRWDTIYSVPVPRRGQESPRDGYPRYGFWTATSAAGSWGAGVTEDGVHWQALAPTRTLPRPVAGEIGAVEFVPYTSGKEGGRWVGMLGYGWPRTMLTYTAPSPLGPYTLAARNANSLNGSCYFSRFLRGPRMELLVTHQTWTYRGTHVSYVSPYKLAHLDDDGTFRLAWYAANARLKGAPLPAAPDPADPLYLGARGDVSEGVLMEAAWAVPPAAAPADEWPGFLVEQGGGLALYASLAPDGAVGVGDYRRFVDAAYAPAGASLGADAPGAWLLSAGSGLVPTAVPADAGVDLRSGGPGDVSRALLARPLDSAGHLLDEVRLSFQYVAGYTPPPGQQRRGATVSVSLVDAHNGSHVAALCTTAELSNYSFDRFTAESPPVHCGASALRLGWPRQMAILLTFHNHERNVQIPLRSIRVHVQWGGAQPGPYAPSPVPPTFAVRERWSRDFALGAAGASVAARLLYRRGMMELYLHDFLYPVFSDFPGTGRFGVTSRGAVSALRWWRMSLPADPSWDDPSRQPPEDSPALRRAKFGLADEWMACGGTC</sequence>
<protein>
    <recommendedName>
        <fullName evidence="4">Beta-fructofuranosidase</fullName>
    </recommendedName>
</protein>
<name>A0AB34K6D3_PRYPA</name>
<keyword evidence="1" id="KW-0732">Signal</keyword>
<dbReference type="Gene3D" id="2.115.10.20">
    <property type="entry name" value="Glycosyl hydrolase domain, family 43"/>
    <property type="match status" value="1"/>
</dbReference>